<feature type="compositionally biased region" description="Basic and acidic residues" evidence="1">
    <location>
        <begin position="1"/>
        <end position="12"/>
    </location>
</feature>
<feature type="compositionally biased region" description="Basic and acidic residues" evidence="1">
    <location>
        <begin position="157"/>
        <end position="167"/>
    </location>
</feature>
<feature type="region of interest" description="Disordered" evidence="1">
    <location>
        <begin position="1"/>
        <end position="24"/>
    </location>
</feature>
<dbReference type="PANTHER" id="PTHR34117:SF1">
    <property type="entry name" value="STYLE CELL-CYCLE INHIBITOR 1"/>
    <property type="match status" value="1"/>
</dbReference>
<evidence type="ECO:0000256" key="1">
    <source>
        <dbReference type="SAM" id="MobiDB-lite"/>
    </source>
</evidence>
<keyword evidence="3" id="KW-1185">Reference proteome</keyword>
<organism evidence="2 3">
    <name type="scientific">Rhodocollybia butyracea</name>
    <dbReference type="NCBI Taxonomy" id="206335"/>
    <lineage>
        <taxon>Eukaryota</taxon>
        <taxon>Fungi</taxon>
        <taxon>Dikarya</taxon>
        <taxon>Basidiomycota</taxon>
        <taxon>Agaricomycotina</taxon>
        <taxon>Agaricomycetes</taxon>
        <taxon>Agaricomycetidae</taxon>
        <taxon>Agaricales</taxon>
        <taxon>Marasmiineae</taxon>
        <taxon>Omphalotaceae</taxon>
        <taxon>Rhodocollybia</taxon>
    </lineage>
</organism>
<dbReference type="OrthoDB" id="2139939at2759"/>
<feature type="compositionally biased region" description="Polar residues" evidence="1">
    <location>
        <begin position="130"/>
        <end position="141"/>
    </location>
</feature>
<evidence type="ECO:0000313" key="3">
    <source>
        <dbReference type="Proteomes" id="UP000772434"/>
    </source>
</evidence>
<feature type="region of interest" description="Disordered" evidence="1">
    <location>
        <begin position="120"/>
        <end position="252"/>
    </location>
</feature>
<dbReference type="Proteomes" id="UP000772434">
    <property type="component" value="Unassembled WGS sequence"/>
</dbReference>
<protein>
    <submittedName>
        <fullName evidence="2">Uncharacterized protein</fullName>
    </submittedName>
</protein>
<gene>
    <name evidence="2" type="ORF">BDP27DRAFT_1383237</name>
</gene>
<sequence length="280" mass="32364">MSRSRSRERSEDEIQLPHNAKPISESDYFQKSDEFRVWLKDEKGKYFDELSGDRARSYFRKFVKYWNRGKLSKSLYAGVDISTIPSQAQTGYKWSFASKASRADDEALKRARASVSAATRLRDIEEPFDSPSTSRGSSRMQGPTLPSAADMQLARELTTETREEERNLKRKREKKEDKDRIEDMVGPREVGREGMLEKKRAKRDSDRTFRDKGDEGLEADESTLMGGGDSFKQQVARRDAARQRNQQEKANTIRERVSVFKEKEDATMAMFQKLAKERFG</sequence>
<name>A0A9P5PNW2_9AGAR</name>
<comment type="caution">
    <text evidence="2">The sequence shown here is derived from an EMBL/GenBank/DDBJ whole genome shotgun (WGS) entry which is preliminary data.</text>
</comment>
<feature type="compositionally biased region" description="Basic and acidic residues" evidence="1">
    <location>
        <begin position="236"/>
        <end position="252"/>
    </location>
</feature>
<evidence type="ECO:0000313" key="2">
    <source>
        <dbReference type="EMBL" id="KAF9069336.1"/>
    </source>
</evidence>
<dbReference type="PANTHER" id="PTHR34117">
    <property type="entry name" value="STYLE CELL-CYCLE INHIBITOR 1"/>
    <property type="match status" value="1"/>
</dbReference>
<proteinExistence type="predicted"/>
<reference evidence="2" key="1">
    <citation type="submission" date="2020-11" db="EMBL/GenBank/DDBJ databases">
        <authorList>
            <consortium name="DOE Joint Genome Institute"/>
            <person name="Ahrendt S."/>
            <person name="Riley R."/>
            <person name="Andreopoulos W."/>
            <person name="Labutti K."/>
            <person name="Pangilinan J."/>
            <person name="Ruiz-Duenas F.J."/>
            <person name="Barrasa J.M."/>
            <person name="Sanchez-Garcia M."/>
            <person name="Camarero S."/>
            <person name="Miyauchi S."/>
            <person name="Serrano A."/>
            <person name="Linde D."/>
            <person name="Babiker R."/>
            <person name="Drula E."/>
            <person name="Ayuso-Fernandez I."/>
            <person name="Pacheco R."/>
            <person name="Padilla G."/>
            <person name="Ferreira P."/>
            <person name="Barriuso J."/>
            <person name="Kellner H."/>
            <person name="Castanera R."/>
            <person name="Alfaro M."/>
            <person name="Ramirez L."/>
            <person name="Pisabarro A.G."/>
            <person name="Kuo A."/>
            <person name="Tritt A."/>
            <person name="Lipzen A."/>
            <person name="He G."/>
            <person name="Yan M."/>
            <person name="Ng V."/>
            <person name="Cullen D."/>
            <person name="Martin F."/>
            <person name="Rosso M.-N."/>
            <person name="Henrissat B."/>
            <person name="Hibbett D."/>
            <person name="Martinez A.T."/>
            <person name="Grigoriev I.V."/>
        </authorList>
    </citation>
    <scope>NUCLEOTIDE SEQUENCE</scope>
    <source>
        <strain evidence="2">AH 40177</strain>
    </source>
</reference>
<dbReference type="AlphaFoldDB" id="A0A9P5PNW2"/>
<feature type="compositionally biased region" description="Basic and acidic residues" evidence="1">
    <location>
        <begin position="174"/>
        <end position="215"/>
    </location>
</feature>
<dbReference type="EMBL" id="JADNRY010000052">
    <property type="protein sequence ID" value="KAF9069336.1"/>
    <property type="molecule type" value="Genomic_DNA"/>
</dbReference>
<dbReference type="InterPro" id="IPR044688">
    <property type="entry name" value="SCI-1-like"/>
</dbReference>
<accession>A0A9P5PNW2</accession>